<dbReference type="AlphaFoldDB" id="A0A974DIG3"/>
<proteinExistence type="predicted"/>
<organism evidence="1 2">
    <name type="scientific">Xenopus laevis</name>
    <name type="common">African clawed frog</name>
    <dbReference type="NCBI Taxonomy" id="8355"/>
    <lineage>
        <taxon>Eukaryota</taxon>
        <taxon>Metazoa</taxon>
        <taxon>Chordata</taxon>
        <taxon>Craniata</taxon>
        <taxon>Vertebrata</taxon>
        <taxon>Euteleostomi</taxon>
        <taxon>Amphibia</taxon>
        <taxon>Batrachia</taxon>
        <taxon>Anura</taxon>
        <taxon>Pipoidea</taxon>
        <taxon>Pipidae</taxon>
        <taxon>Xenopodinae</taxon>
        <taxon>Xenopus</taxon>
        <taxon>Xenopus</taxon>
    </lineage>
</organism>
<reference evidence="2" key="1">
    <citation type="journal article" date="2016" name="Nature">
        <title>Genome evolution in the allotetraploid frog Xenopus laevis.</title>
        <authorList>
            <person name="Session A.M."/>
            <person name="Uno Y."/>
            <person name="Kwon T."/>
            <person name="Chapman J.A."/>
            <person name="Toyoda A."/>
            <person name="Takahashi S."/>
            <person name="Fukui A."/>
            <person name="Hikosaka A."/>
            <person name="Suzuki A."/>
            <person name="Kondo M."/>
            <person name="van Heeringen S.J."/>
            <person name="Quigley I."/>
            <person name="Heinz S."/>
            <person name="Ogino H."/>
            <person name="Ochi H."/>
            <person name="Hellsten U."/>
            <person name="Lyons J.B."/>
            <person name="Simakov O."/>
            <person name="Putnam N."/>
            <person name="Stites J."/>
            <person name="Kuroki Y."/>
            <person name="Tanaka T."/>
            <person name="Michiue T."/>
            <person name="Watanabe M."/>
            <person name="Bogdanovic O."/>
            <person name="Lister R."/>
            <person name="Georgiou G."/>
            <person name="Paranjpe S.S."/>
            <person name="van Kruijsbergen I."/>
            <person name="Shu S."/>
            <person name="Carlson J."/>
            <person name="Kinoshita T."/>
            <person name="Ohta Y."/>
            <person name="Mawaribuchi S."/>
            <person name="Jenkins J."/>
            <person name="Grimwood J."/>
            <person name="Schmutz J."/>
            <person name="Mitros T."/>
            <person name="Mozaffari S.V."/>
            <person name="Suzuki Y."/>
            <person name="Haramoto Y."/>
            <person name="Yamamoto T.S."/>
            <person name="Takagi C."/>
            <person name="Heald R."/>
            <person name="Miller K."/>
            <person name="Haudenschild C."/>
            <person name="Kitzman J."/>
            <person name="Nakayama T."/>
            <person name="Izutsu Y."/>
            <person name="Robert J."/>
            <person name="Fortriede J."/>
            <person name="Burns K."/>
            <person name="Lotay V."/>
            <person name="Karimi K."/>
            <person name="Yasuoka Y."/>
            <person name="Dichmann D.S."/>
            <person name="Flajnik M.F."/>
            <person name="Houston D.W."/>
            <person name="Shendure J."/>
            <person name="DuPasquier L."/>
            <person name="Vize P.D."/>
            <person name="Zorn A.M."/>
            <person name="Ito M."/>
            <person name="Marcotte E.M."/>
            <person name="Wallingford J.B."/>
            <person name="Ito Y."/>
            <person name="Asashima M."/>
            <person name="Ueno N."/>
            <person name="Matsuda Y."/>
            <person name="Veenstra G.J."/>
            <person name="Fujiyama A."/>
            <person name="Harland R.M."/>
            <person name="Taira M."/>
            <person name="Rokhsar D.S."/>
        </authorList>
    </citation>
    <scope>NUCLEOTIDE SEQUENCE [LARGE SCALE GENOMIC DNA]</scope>
    <source>
        <strain evidence="2">J</strain>
    </source>
</reference>
<accession>A0A974DIG3</accession>
<dbReference type="EMBL" id="CM004469">
    <property type="protein sequence ID" value="OCT92604.1"/>
    <property type="molecule type" value="Genomic_DNA"/>
</dbReference>
<sequence>MDLPLQHLQFKINRTSRKFLIQFNVLPYNLHLISRYTPNRPLCSSNETFFCPSYSTYSHAYLQDFTRAAPACGIHLPTTSDTFLSCRVLNVPLKLTLTR</sequence>
<gene>
    <name evidence="1" type="ORF">XELAEV_18015661mg</name>
</gene>
<name>A0A974DIG3_XENLA</name>
<dbReference type="Proteomes" id="UP000694892">
    <property type="component" value="Chromosome 2S"/>
</dbReference>
<evidence type="ECO:0000313" key="2">
    <source>
        <dbReference type="Proteomes" id="UP000694892"/>
    </source>
</evidence>
<evidence type="ECO:0000313" key="1">
    <source>
        <dbReference type="EMBL" id="OCT92604.1"/>
    </source>
</evidence>
<protein>
    <submittedName>
        <fullName evidence="1">Uncharacterized protein</fullName>
    </submittedName>
</protein>